<dbReference type="Proteomes" id="UP001626550">
    <property type="component" value="Unassembled WGS sequence"/>
</dbReference>
<evidence type="ECO:0000256" key="1">
    <source>
        <dbReference type="ARBA" id="ARBA00008335"/>
    </source>
</evidence>
<dbReference type="Pfam" id="PF13347">
    <property type="entry name" value="MFS_2"/>
    <property type="match status" value="1"/>
</dbReference>
<comment type="similarity">
    <text evidence="1">Belongs to the major facilitator superfamily.</text>
</comment>
<feature type="transmembrane region" description="Helical" evidence="2">
    <location>
        <begin position="308"/>
        <end position="327"/>
    </location>
</feature>
<organism evidence="3 4">
    <name type="scientific">Cichlidogyrus casuarinus</name>
    <dbReference type="NCBI Taxonomy" id="1844966"/>
    <lineage>
        <taxon>Eukaryota</taxon>
        <taxon>Metazoa</taxon>
        <taxon>Spiralia</taxon>
        <taxon>Lophotrochozoa</taxon>
        <taxon>Platyhelminthes</taxon>
        <taxon>Monogenea</taxon>
        <taxon>Monopisthocotylea</taxon>
        <taxon>Dactylogyridea</taxon>
        <taxon>Ancyrocephalidae</taxon>
        <taxon>Cichlidogyrus</taxon>
    </lineage>
</organism>
<keyword evidence="2" id="KW-0812">Transmembrane</keyword>
<dbReference type="InterPro" id="IPR036259">
    <property type="entry name" value="MFS_trans_sf"/>
</dbReference>
<accession>A0ABD2QFC0</accession>
<keyword evidence="4" id="KW-1185">Reference proteome</keyword>
<gene>
    <name evidence="3" type="primary">MFSD12</name>
    <name evidence="3" type="ORF">Ciccas_003104</name>
</gene>
<feature type="transmembrane region" description="Helical" evidence="2">
    <location>
        <begin position="198"/>
        <end position="220"/>
    </location>
</feature>
<dbReference type="EMBL" id="JBJKFK010000270">
    <property type="protein sequence ID" value="KAL3318233.1"/>
    <property type="molecule type" value="Genomic_DNA"/>
</dbReference>
<feature type="transmembrane region" description="Helical" evidence="2">
    <location>
        <begin position="365"/>
        <end position="389"/>
    </location>
</feature>
<dbReference type="PANTHER" id="PTHR11328">
    <property type="entry name" value="MAJOR FACILITATOR SUPERFAMILY DOMAIN-CONTAINING PROTEIN"/>
    <property type="match status" value="1"/>
</dbReference>
<sequence length="485" mass="54515">MRRSAFAGYVVGHILNDLTASVWFTYTIVFFTLAIRMKPYLTGILIFVGQLSDAVATPVVGFLIDQSLNSPEMEMDSWRYRFTSLWPLARKGYHLGGVVLVTISFPFLFFPIHTDNFCYLAFTFYTLWAIIFQIGWATIQISHLAMINDLTDDAGERTLLTSIRYFFNVLSNLTVFLGFYIAFQRSESEFGAEDASTFWHLCLVLVTIGLVCAIIFHALVRDSDFKRDFSDVPSETTSLLGESRREPAVTNEYSAYAFIGPVDDWKAWLRVPDFWLMAGLYMMTRLIVNISQSYISSYLVDWLHMTKINIALVPLTIYLSSIIASLMQRPISHKVSREVNCAIGVVFTAVFCVLARFAGCPAMKSMVYSAAAMLGIGCTTLLVTNLSMISDLIGPYKHTSAFVFGAMSFCDKISNGITIQIVQVLDMKGGQLYQGVEVYGVATFCIGFILFLLIRFGLTHLRKRTHQTHLLTEFDPDTPSESLAV</sequence>
<dbReference type="InterPro" id="IPR039672">
    <property type="entry name" value="MFS_2"/>
</dbReference>
<reference evidence="3 4" key="1">
    <citation type="submission" date="2024-11" db="EMBL/GenBank/DDBJ databases">
        <title>Adaptive evolution of stress response genes in parasites aligns with host niche diversity.</title>
        <authorList>
            <person name="Hahn C."/>
            <person name="Resl P."/>
        </authorList>
    </citation>
    <scope>NUCLEOTIDE SEQUENCE [LARGE SCALE GENOMIC DNA]</scope>
    <source>
        <strain evidence="3">EGGRZ-B1_66</strain>
        <tissue evidence="3">Body</tissue>
    </source>
</reference>
<name>A0ABD2QFC0_9PLAT</name>
<feature type="transmembrane region" description="Helical" evidence="2">
    <location>
        <begin position="7"/>
        <end position="34"/>
    </location>
</feature>
<protein>
    <submittedName>
        <fullName evidence="3">Major facilitator superfamily domain-containing protein 12</fullName>
    </submittedName>
</protein>
<feature type="transmembrane region" description="Helical" evidence="2">
    <location>
        <begin position="119"/>
        <end position="139"/>
    </location>
</feature>
<keyword evidence="2" id="KW-1133">Transmembrane helix</keyword>
<feature type="transmembrane region" description="Helical" evidence="2">
    <location>
        <begin position="93"/>
        <end position="113"/>
    </location>
</feature>
<evidence type="ECO:0000256" key="2">
    <source>
        <dbReference type="SAM" id="Phobius"/>
    </source>
</evidence>
<evidence type="ECO:0000313" key="3">
    <source>
        <dbReference type="EMBL" id="KAL3318233.1"/>
    </source>
</evidence>
<proteinExistence type="inferred from homology"/>
<evidence type="ECO:0000313" key="4">
    <source>
        <dbReference type="Proteomes" id="UP001626550"/>
    </source>
</evidence>
<keyword evidence="2" id="KW-0472">Membrane</keyword>
<dbReference type="AlphaFoldDB" id="A0ABD2QFC0"/>
<feature type="transmembrane region" description="Helical" evidence="2">
    <location>
        <begin position="438"/>
        <end position="458"/>
    </location>
</feature>
<feature type="transmembrane region" description="Helical" evidence="2">
    <location>
        <begin position="165"/>
        <end position="183"/>
    </location>
</feature>
<feature type="transmembrane region" description="Helical" evidence="2">
    <location>
        <begin position="40"/>
        <end position="64"/>
    </location>
</feature>
<comment type="caution">
    <text evidence="3">The sequence shown here is derived from an EMBL/GenBank/DDBJ whole genome shotgun (WGS) entry which is preliminary data.</text>
</comment>
<dbReference type="SUPFAM" id="SSF103473">
    <property type="entry name" value="MFS general substrate transporter"/>
    <property type="match status" value="1"/>
</dbReference>
<feature type="transmembrane region" description="Helical" evidence="2">
    <location>
        <begin position="339"/>
        <end position="359"/>
    </location>
</feature>
<dbReference type="PANTHER" id="PTHR11328:SF28">
    <property type="entry name" value="MAJOR FACILITATOR SUPERFAMILY DOMAIN-CONTAINING PROTEIN 12"/>
    <property type="match status" value="1"/>
</dbReference>
<feature type="transmembrane region" description="Helical" evidence="2">
    <location>
        <begin position="274"/>
        <end position="296"/>
    </location>
</feature>
<dbReference type="Gene3D" id="1.20.1250.20">
    <property type="entry name" value="MFS general substrate transporter like domains"/>
    <property type="match status" value="1"/>
</dbReference>